<keyword evidence="1" id="KW-1133">Transmembrane helix</keyword>
<evidence type="ECO:0000313" key="3">
    <source>
        <dbReference type="Proteomes" id="UP000587527"/>
    </source>
</evidence>
<comment type="caution">
    <text evidence="2">The sequence shown here is derived from an EMBL/GenBank/DDBJ whole genome shotgun (WGS) entry which is preliminary data.</text>
</comment>
<keyword evidence="1" id="KW-0472">Membrane</keyword>
<feature type="transmembrane region" description="Helical" evidence="1">
    <location>
        <begin position="165"/>
        <end position="184"/>
    </location>
</feature>
<proteinExistence type="predicted"/>
<name>A0A841BS10_9ACTN</name>
<evidence type="ECO:0000313" key="2">
    <source>
        <dbReference type="EMBL" id="MBB5869693.1"/>
    </source>
</evidence>
<dbReference type="EMBL" id="JACHMN010000002">
    <property type="protein sequence ID" value="MBB5869693.1"/>
    <property type="molecule type" value="Genomic_DNA"/>
</dbReference>
<dbReference type="Proteomes" id="UP000587527">
    <property type="component" value="Unassembled WGS sequence"/>
</dbReference>
<reference evidence="2 3" key="1">
    <citation type="submission" date="2020-08" db="EMBL/GenBank/DDBJ databases">
        <title>Sequencing the genomes of 1000 actinobacteria strains.</title>
        <authorList>
            <person name="Klenk H.-P."/>
        </authorList>
    </citation>
    <scope>NUCLEOTIDE SEQUENCE [LARGE SCALE GENOMIC DNA]</scope>
    <source>
        <strain evidence="2 3">DSM 45362</strain>
    </source>
</reference>
<keyword evidence="1" id="KW-0812">Transmembrane</keyword>
<dbReference type="AlphaFoldDB" id="A0A841BS10"/>
<dbReference type="RefSeq" id="WP_184836492.1">
    <property type="nucleotide sequence ID" value="NZ_JACHMN010000002.1"/>
</dbReference>
<evidence type="ECO:0000256" key="1">
    <source>
        <dbReference type="SAM" id="Phobius"/>
    </source>
</evidence>
<protein>
    <submittedName>
        <fullName evidence="2">Uncharacterized protein</fullName>
    </submittedName>
</protein>
<keyword evidence="3" id="KW-1185">Reference proteome</keyword>
<feature type="transmembrane region" description="Helical" evidence="1">
    <location>
        <begin position="138"/>
        <end position="159"/>
    </location>
</feature>
<sequence>MSSPDCVPDDLTIALAEYQQLADAGRKVTEQSGARFNFFLVVATAVAAVSAGMVSGGGMTDAKLGAIGTLGVLTLIMGLAIFVRLVEFSKRGMRYGAAHEALRTYLARRSPQLAPYMIMPIIGDHAVLRTRPGWRRDAISLAGTVGLLNSMLLALAGGLLAGGTITGWVPVAVTIALFTASYVLHLRYVRRAMRTCAREIADLIRERGLDEPAAPAAAAVAASEITSGSRNQT</sequence>
<organism evidence="2 3">
    <name type="scientific">Allocatelliglobosispora scoriae</name>
    <dbReference type="NCBI Taxonomy" id="643052"/>
    <lineage>
        <taxon>Bacteria</taxon>
        <taxon>Bacillati</taxon>
        <taxon>Actinomycetota</taxon>
        <taxon>Actinomycetes</taxon>
        <taxon>Micromonosporales</taxon>
        <taxon>Micromonosporaceae</taxon>
        <taxon>Allocatelliglobosispora</taxon>
    </lineage>
</organism>
<gene>
    <name evidence="2" type="ORF">F4553_003072</name>
</gene>
<feature type="transmembrane region" description="Helical" evidence="1">
    <location>
        <begin position="36"/>
        <end position="54"/>
    </location>
</feature>
<feature type="transmembrane region" description="Helical" evidence="1">
    <location>
        <begin position="66"/>
        <end position="86"/>
    </location>
</feature>
<accession>A0A841BS10</accession>